<name>A0ABX2IVQ1_9RHOB</name>
<dbReference type="Proteomes" id="UP000777935">
    <property type="component" value="Unassembled WGS sequence"/>
</dbReference>
<comment type="similarity">
    <text evidence="1">Belongs to the bacterial sugar transferase family.</text>
</comment>
<dbReference type="PANTHER" id="PTHR30576">
    <property type="entry name" value="COLANIC BIOSYNTHESIS UDP-GLUCOSE LIPID CARRIER TRANSFERASE"/>
    <property type="match status" value="1"/>
</dbReference>
<dbReference type="EMBL" id="JABUFE010000014">
    <property type="protein sequence ID" value="NSX56580.1"/>
    <property type="molecule type" value="Genomic_DNA"/>
</dbReference>
<feature type="transmembrane region" description="Helical" evidence="3">
    <location>
        <begin position="7"/>
        <end position="33"/>
    </location>
</feature>
<organism evidence="5 6">
    <name type="scientific">Parasulfitobacter algicola</name>
    <dbReference type="NCBI Taxonomy" id="2614809"/>
    <lineage>
        <taxon>Bacteria</taxon>
        <taxon>Pseudomonadati</taxon>
        <taxon>Pseudomonadota</taxon>
        <taxon>Alphaproteobacteria</taxon>
        <taxon>Rhodobacterales</taxon>
        <taxon>Roseobacteraceae</taxon>
        <taxon>Parasulfitobacter</taxon>
    </lineage>
</organism>
<dbReference type="InterPro" id="IPR003362">
    <property type="entry name" value="Bact_transf"/>
</dbReference>
<evidence type="ECO:0000256" key="1">
    <source>
        <dbReference type="ARBA" id="ARBA00006464"/>
    </source>
</evidence>
<evidence type="ECO:0000313" key="6">
    <source>
        <dbReference type="Proteomes" id="UP000777935"/>
    </source>
</evidence>
<keyword evidence="2" id="KW-0270">Exopolysaccharide synthesis</keyword>
<evidence type="ECO:0000259" key="4">
    <source>
        <dbReference type="Pfam" id="PF02397"/>
    </source>
</evidence>
<sequence length="203" mass="23382">MTVQKRILDIILSLLGLSIFWPIMLVIAAMILIRDGRPILFGTQRMKTHNQLFTLWKFRTMTPGADDGGGVSGADKDHRITPLGRILRKYRLDELPQLWNILLGEMSFVGPRPPLPRYVDLFPDLYQDVLKNRPGITGLATLAFHKHEEIILAQATSADQTDQIYRRRCVPQKARLDRIYAAHSSICFDLWLIWKTIAKVMRF</sequence>
<dbReference type="PANTHER" id="PTHR30576:SF20">
    <property type="entry name" value="QUINOVOSAMINEPHOSPHOTRANSFERAE-RELATED"/>
    <property type="match status" value="1"/>
</dbReference>
<evidence type="ECO:0000313" key="5">
    <source>
        <dbReference type="EMBL" id="NSX56580.1"/>
    </source>
</evidence>
<evidence type="ECO:0000256" key="2">
    <source>
        <dbReference type="ARBA" id="ARBA00023169"/>
    </source>
</evidence>
<dbReference type="RefSeq" id="WP_174139732.1">
    <property type="nucleotide sequence ID" value="NZ_JABUFE010000014.1"/>
</dbReference>
<keyword evidence="3" id="KW-0472">Membrane</keyword>
<keyword evidence="6" id="KW-1185">Reference proteome</keyword>
<accession>A0ABX2IVQ1</accession>
<keyword evidence="3" id="KW-0812">Transmembrane</keyword>
<dbReference type="GO" id="GO:0016740">
    <property type="term" value="F:transferase activity"/>
    <property type="evidence" value="ECO:0007669"/>
    <property type="project" value="UniProtKB-KW"/>
</dbReference>
<comment type="caution">
    <text evidence="5">The sequence shown here is derived from an EMBL/GenBank/DDBJ whole genome shotgun (WGS) entry which is preliminary data.</text>
</comment>
<keyword evidence="5" id="KW-0808">Transferase</keyword>
<reference evidence="5 6" key="1">
    <citation type="submission" date="2020-06" db="EMBL/GenBank/DDBJ databases">
        <title>Sulfitobacter algicola sp. nov., isolated from green algae.</title>
        <authorList>
            <person name="Wang C."/>
        </authorList>
    </citation>
    <scope>NUCLEOTIDE SEQUENCE [LARGE SCALE GENOMIC DNA]</scope>
    <source>
        <strain evidence="5 6">1151</strain>
    </source>
</reference>
<keyword evidence="3" id="KW-1133">Transmembrane helix</keyword>
<dbReference type="Pfam" id="PF02397">
    <property type="entry name" value="Bac_transf"/>
    <property type="match status" value="1"/>
</dbReference>
<evidence type="ECO:0000256" key="3">
    <source>
        <dbReference type="SAM" id="Phobius"/>
    </source>
</evidence>
<proteinExistence type="inferred from homology"/>
<gene>
    <name evidence="5" type="ORF">HRQ87_17470</name>
</gene>
<protein>
    <submittedName>
        <fullName evidence="5">Sugar transferase</fullName>
    </submittedName>
</protein>
<feature type="domain" description="Bacterial sugar transferase" evidence="4">
    <location>
        <begin position="5"/>
        <end position="201"/>
    </location>
</feature>